<dbReference type="Proteomes" id="UP000241762">
    <property type="component" value="Chromosome"/>
</dbReference>
<dbReference type="NCBIfam" id="NF000585">
    <property type="entry name" value="PRK00010.1"/>
    <property type="match status" value="1"/>
</dbReference>
<dbReference type="EMBL" id="CP027845">
    <property type="protein sequence ID" value="AVP87721.1"/>
    <property type="molecule type" value="Genomic_DNA"/>
</dbReference>
<comment type="function">
    <text evidence="8">This is 1 of the proteins that bind and probably mediate the attachment of the 5S RNA into the large ribosomal subunit, where it forms part of the central protuberance. In the 70S ribosome it contacts protein S13 of the 30S subunit (bridge B1b), connecting the 2 subunits; this bridge is implicated in subunit movement. Contacts the P site tRNA; the 5S rRNA and some of its associated proteins might help stabilize positioning of ribosome-bound tRNAs.</text>
</comment>
<dbReference type="GO" id="GO:1990904">
    <property type="term" value="C:ribonucleoprotein complex"/>
    <property type="evidence" value="ECO:0007669"/>
    <property type="project" value="UniProtKB-KW"/>
</dbReference>
<evidence type="ECO:0000256" key="7">
    <source>
        <dbReference type="ARBA" id="ARBA00035245"/>
    </source>
</evidence>
<evidence type="ECO:0000256" key="1">
    <source>
        <dbReference type="ARBA" id="ARBA00008553"/>
    </source>
</evidence>
<dbReference type="GO" id="GO:0019843">
    <property type="term" value="F:rRNA binding"/>
    <property type="evidence" value="ECO:0007669"/>
    <property type="project" value="UniProtKB-UniRule"/>
</dbReference>
<evidence type="ECO:0000256" key="9">
    <source>
        <dbReference type="RuleBase" id="RU003930"/>
    </source>
</evidence>
<evidence type="ECO:0000313" key="13">
    <source>
        <dbReference type="Proteomes" id="UP000241762"/>
    </source>
</evidence>
<dbReference type="RefSeq" id="WP_106874571.1">
    <property type="nucleotide sequence ID" value="NZ_CP027845.1"/>
</dbReference>
<evidence type="ECO:0000259" key="11">
    <source>
        <dbReference type="Pfam" id="PF00673"/>
    </source>
</evidence>
<dbReference type="InterPro" id="IPR031310">
    <property type="entry name" value="Ribosomal_uL5_N"/>
</dbReference>
<dbReference type="GO" id="GO:0003735">
    <property type="term" value="F:structural constituent of ribosome"/>
    <property type="evidence" value="ECO:0007669"/>
    <property type="project" value="InterPro"/>
</dbReference>
<dbReference type="InterPro" id="IPR022803">
    <property type="entry name" value="Ribosomal_uL5_dom_sf"/>
</dbReference>
<evidence type="ECO:0000256" key="2">
    <source>
        <dbReference type="ARBA" id="ARBA00022555"/>
    </source>
</evidence>
<dbReference type="InterPro" id="IPR002132">
    <property type="entry name" value="Ribosomal_uL5"/>
</dbReference>
<comment type="similarity">
    <text evidence="1 8 9">Belongs to the universal ribosomal protein uL5 family.</text>
</comment>
<dbReference type="AlphaFoldDB" id="A0A2P1P8X9"/>
<keyword evidence="2 8" id="KW-0820">tRNA-binding</keyword>
<dbReference type="Pfam" id="PF00673">
    <property type="entry name" value="Ribosomal_L5_C"/>
    <property type="match status" value="1"/>
</dbReference>
<proteinExistence type="inferred from homology"/>
<organism evidence="12 13">
    <name type="scientific">Candidatus Phycorickettsia trachydisci</name>
    <dbReference type="NCBI Taxonomy" id="2115978"/>
    <lineage>
        <taxon>Bacteria</taxon>
        <taxon>Pseudomonadati</taxon>
        <taxon>Pseudomonadota</taxon>
        <taxon>Alphaproteobacteria</taxon>
        <taxon>Rickettsiales</taxon>
        <taxon>Rickettsiaceae</taxon>
        <taxon>Candidatus Phycorickettsia</taxon>
    </lineage>
</organism>
<evidence type="ECO:0000256" key="6">
    <source>
        <dbReference type="ARBA" id="ARBA00023274"/>
    </source>
</evidence>
<dbReference type="Gene3D" id="3.30.1440.10">
    <property type="match status" value="1"/>
</dbReference>
<keyword evidence="5 8" id="KW-0689">Ribosomal protein</keyword>
<dbReference type="HAMAP" id="MF_01333_B">
    <property type="entry name" value="Ribosomal_uL5_B"/>
    <property type="match status" value="1"/>
</dbReference>
<dbReference type="GO" id="GO:0000049">
    <property type="term" value="F:tRNA binding"/>
    <property type="evidence" value="ECO:0007669"/>
    <property type="project" value="UniProtKB-UniRule"/>
</dbReference>
<dbReference type="InterPro" id="IPR020930">
    <property type="entry name" value="Ribosomal_uL5_bac-type"/>
</dbReference>
<dbReference type="PIRSF" id="PIRSF002161">
    <property type="entry name" value="Ribosomal_L5"/>
    <property type="match status" value="1"/>
</dbReference>
<accession>A0A2P1P8X9</accession>
<dbReference type="PANTHER" id="PTHR11994">
    <property type="entry name" value="60S RIBOSOMAL PROTEIN L11-RELATED"/>
    <property type="match status" value="1"/>
</dbReference>
<reference evidence="12 13" key="1">
    <citation type="submission" date="2018-03" db="EMBL/GenBank/DDBJ databases">
        <title>A gene transfer event suggests a long-term partnership between eustigmatophyte algae and a novel lineage of endosymbiotic bacteria.</title>
        <authorList>
            <person name="Yurchenko T."/>
            <person name="Sevcikova T."/>
            <person name="Pribyl P."/>
            <person name="El Karkouri K."/>
            <person name="Klimes V."/>
            <person name="Amaral R."/>
            <person name="Zbrankova V."/>
            <person name="Kim E."/>
            <person name="Raoult D."/>
            <person name="Santos L.M.A."/>
            <person name="Elias M."/>
        </authorList>
    </citation>
    <scope>NUCLEOTIDE SEQUENCE [LARGE SCALE GENOMIC DNA]</scope>
    <source>
        <strain evidence="12">CCALA 838</strain>
    </source>
</reference>
<evidence type="ECO:0000313" key="12">
    <source>
        <dbReference type="EMBL" id="AVP87721.1"/>
    </source>
</evidence>
<comment type="subunit">
    <text evidence="8">Part of the 50S ribosomal subunit; part of the 5S rRNA/L5/L18/L25 subcomplex. Contacts the 5S rRNA and the P site tRNA. Forms a bridge to the 30S subunit in the 70S ribosome.</text>
</comment>
<dbReference type="InterPro" id="IPR031309">
    <property type="entry name" value="Ribosomal_uL5_C"/>
</dbReference>
<dbReference type="GO" id="GO:0005840">
    <property type="term" value="C:ribosome"/>
    <property type="evidence" value="ECO:0007669"/>
    <property type="project" value="UniProtKB-KW"/>
</dbReference>
<keyword evidence="4 8" id="KW-0694">RNA-binding</keyword>
<protein>
    <recommendedName>
        <fullName evidence="7 8">Large ribosomal subunit protein uL5</fullName>
    </recommendedName>
</protein>
<dbReference type="KEGG" id="ptc:phytr_7850"/>
<dbReference type="Pfam" id="PF00281">
    <property type="entry name" value="Ribosomal_L5"/>
    <property type="match status" value="1"/>
</dbReference>
<dbReference type="SUPFAM" id="SSF55282">
    <property type="entry name" value="RL5-like"/>
    <property type="match status" value="1"/>
</dbReference>
<dbReference type="FunFam" id="3.30.1440.10:FF:000001">
    <property type="entry name" value="50S ribosomal protein L5"/>
    <property type="match status" value="1"/>
</dbReference>
<feature type="domain" description="Large ribosomal subunit protein uL5 N-terminal" evidence="10">
    <location>
        <begin position="26"/>
        <end position="82"/>
    </location>
</feature>
<keyword evidence="3 8" id="KW-0699">rRNA-binding</keyword>
<evidence type="ECO:0000256" key="4">
    <source>
        <dbReference type="ARBA" id="ARBA00022884"/>
    </source>
</evidence>
<keyword evidence="6 8" id="KW-0687">Ribonucleoprotein</keyword>
<evidence type="ECO:0000256" key="5">
    <source>
        <dbReference type="ARBA" id="ARBA00022980"/>
    </source>
</evidence>
<dbReference type="OrthoDB" id="9806626at2"/>
<keyword evidence="13" id="KW-1185">Reference proteome</keyword>
<sequence>MAEKRFKQVYFEDIIPRFKKEFGFDNIHAVPKIQKIVLNMGVGAAVSNSKALENATRDLALISGQKPCVTLAKKSIAGFKLREGMKIGCKVTLRGDRIYDFLERLVYVALPRVKNFKGFSVKNFDGSGNFNFGINDHSVFPEVKYDDVSLASGLNISIVTNSADNKSSKSLLSMLKFPFIN</sequence>
<name>A0A2P1P8X9_9RICK</name>
<evidence type="ECO:0000259" key="10">
    <source>
        <dbReference type="Pfam" id="PF00281"/>
    </source>
</evidence>
<dbReference type="GO" id="GO:0006412">
    <property type="term" value="P:translation"/>
    <property type="evidence" value="ECO:0007669"/>
    <property type="project" value="UniProtKB-UniRule"/>
</dbReference>
<evidence type="ECO:0000256" key="3">
    <source>
        <dbReference type="ARBA" id="ARBA00022730"/>
    </source>
</evidence>
<feature type="domain" description="Large ribosomal subunit protein uL5 C-terminal" evidence="11">
    <location>
        <begin position="86"/>
        <end position="179"/>
    </location>
</feature>
<gene>
    <name evidence="8" type="primary">rplE</name>
    <name evidence="12" type="ORF">phytr_7850</name>
</gene>
<evidence type="ECO:0000256" key="8">
    <source>
        <dbReference type="HAMAP-Rule" id="MF_01333"/>
    </source>
</evidence>